<name>A0A1H9G473_9ACTN</name>
<evidence type="ECO:0000313" key="3">
    <source>
        <dbReference type="EMBL" id="SEQ44975.1"/>
    </source>
</evidence>
<reference evidence="4" key="1">
    <citation type="submission" date="2016-10" db="EMBL/GenBank/DDBJ databases">
        <authorList>
            <person name="Varghese N."/>
            <person name="Submissions S."/>
        </authorList>
    </citation>
    <scope>NUCLEOTIDE SEQUENCE [LARGE SCALE GENOMIC DNA]</scope>
    <source>
        <strain evidence="4">CGMCC 4.6856</strain>
    </source>
</reference>
<evidence type="ECO:0000256" key="2">
    <source>
        <dbReference type="SAM" id="SignalP"/>
    </source>
</evidence>
<organism evidence="3 4">
    <name type="scientific">Microlunatus flavus</name>
    <dbReference type="NCBI Taxonomy" id="1036181"/>
    <lineage>
        <taxon>Bacteria</taxon>
        <taxon>Bacillati</taxon>
        <taxon>Actinomycetota</taxon>
        <taxon>Actinomycetes</taxon>
        <taxon>Propionibacteriales</taxon>
        <taxon>Propionibacteriaceae</taxon>
        <taxon>Microlunatus</taxon>
    </lineage>
</organism>
<feature type="region of interest" description="Disordered" evidence="1">
    <location>
        <begin position="33"/>
        <end position="57"/>
    </location>
</feature>
<feature type="chain" id="PRO_5011491872" description="Htaa protein" evidence="2">
    <location>
        <begin position="33"/>
        <end position="283"/>
    </location>
</feature>
<evidence type="ECO:0008006" key="5">
    <source>
        <dbReference type="Google" id="ProtNLM"/>
    </source>
</evidence>
<feature type="signal peptide" evidence="2">
    <location>
        <begin position="1"/>
        <end position="32"/>
    </location>
</feature>
<evidence type="ECO:0000313" key="4">
    <source>
        <dbReference type="Proteomes" id="UP000198504"/>
    </source>
</evidence>
<accession>A0A1H9G473</accession>
<evidence type="ECO:0000256" key="1">
    <source>
        <dbReference type="SAM" id="MobiDB-lite"/>
    </source>
</evidence>
<dbReference type="Proteomes" id="UP000198504">
    <property type="component" value="Unassembled WGS sequence"/>
</dbReference>
<dbReference type="RefSeq" id="WP_091179386.1">
    <property type="nucleotide sequence ID" value="NZ_FOFA01000003.1"/>
</dbReference>
<keyword evidence="2" id="KW-0732">Signal</keyword>
<keyword evidence="4" id="KW-1185">Reference proteome</keyword>
<proteinExistence type="predicted"/>
<dbReference type="EMBL" id="FOFA01000003">
    <property type="protein sequence ID" value="SEQ44975.1"/>
    <property type="molecule type" value="Genomic_DNA"/>
</dbReference>
<sequence>MHHRNRSSLAAAATVLPAALLSLLLVPPAAQAAPRSPDPERLVVAQGPAPRSSVASRKAPASIDSDVYAYAISPTFRTYFVAAGHLTLSLKPGSTTKYSGSFVDYVGGSPSKAAADASDPAAPTISLKGKNGSFTFKGDTYFGGDSYSATATKVSSKLGIKAKDVYLAAAKHSVKTATYSIVLTERSGPVNRPFEYSGSLTIAYDANNRISGGQVTVTGRKGKNVTNALKNSGYFGTSYFYTVAKVDKTSMGISGTFDGPDFSGFGFAGSGSKTTQWVVSGTP</sequence>
<gene>
    <name evidence="3" type="ORF">SAMN05421756_103492</name>
</gene>
<protein>
    <recommendedName>
        <fullName evidence="5">Htaa protein</fullName>
    </recommendedName>
</protein>
<dbReference type="AlphaFoldDB" id="A0A1H9G473"/>